<dbReference type="GO" id="GO:0009556">
    <property type="term" value="P:microsporogenesis"/>
    <property type="evidence" value="ECO:0007669"/>
    <property type="project" value="UniProtKB-ARBA"/>
</dbReference>
<dbReference type="InterPro" id="IPR039776">
    <property type="entry name" value="Pds5"/>
</dbReference>
<feature type="compositionally biased region" description="Basic and acidic residues" evidence="11">
    <location>
        <begin position="856"/>
        <end position="878"/>
    </location>
</feature>
<keyword evidence="9" id="KW-0131">Cell cycle</keyword>
<dbReference type="FunFam" id="2.30.30.140:FF:000033">
    <property type="entry name" value="Binding protein"/>
    <property type="match status" value="1"/>
</dbReference>
<feature type="compositionally biased region" description="Basic and acidic residues" evidence="11">
    <location>
        <begin position="379"/>
        <end position="389"/>
    </location>
</feature>
<comment type="subcellular location">
    <subcellularLocation>
        <location evidence="1">Nucleus</location>
    </subcellularLocation>
</comment>
<dbReference type="GO" id="GO:0005634">
    <property type="term" value="C:nucleus"/>
    <property type="evidence" value="ECO:0007669"/>
    <property type="project" value="UniProtKB-SubCell"/>
</dbReference>
<feature type="compositionally biased region" description="Basic and acidic residues" evidence="11">
    <location>
        <begin position="703"/>
        <end position="716"/>
    </location>
</feature>
<dbReference type="SUPFAM" id="SSF63748">
    <property type="entry name" value="Tudor/PWWP/MBT"/>
    <property type="match status" value="1"/>
</dbReference>
<reference evidence="12" key="1">
    <citation type="journal article" date="2021" name="J. Hered.">
        <title>Genome Assembly of Salicaceae Populus deltoides (Eastern Cottonwood) I-69 Based on Nanopore Sequencing and Hi-C Technologies.</title>
        <authorList>
            <person name="Bai S."/>
            <person name="Wu H."/>
            <person name="Zhang J."/>
            <person name="Pan Z."/>
            <person name="Zhao W."/>
            <person name="Li Z."/>
            <person name="Tong C."/>
        </authorList>
    </citation>
    <scope>NUCLEOTIDE SEQUENCE</scope>
    <source>
        <tissue evidence="12">Leaf</tissue>
    </source>
</reference>
<feature type="region of interest" description="Disordered" evidence="11">
    <location>
        <begin position="691"/>
        <end position="880"/>
    </location>
</feature>
<keyword evidence="4" id="KW-0677">Repeat</keyword>
<feature type="region of interest" description="Disordered" evidence="11">
    <location>
        <begin position="293"/>
        <end position="399"/>
    </location>
</feature>
<evidence type="ECO:0000256" key="11">
    <source>
        <dbReference type="SAM" id="MobiDB-lite"/>
    </source>
</evidence>
<feature type="compositionally biased region" description="Polar residues" evidence="11">
    <location>
        <begin position="296"/>
        <end position="305"/>
    </location>
</feature>
<keyword evidence="13" id="KW-1185">Reference proteome</keyword>
<evidence type="ECO:0000256" key="4">
    <source>
        <dbReference type="ARBA" id="ARBA00022737"/>
    </source>
</evidence>
<keyword evidence="5" id="KW-0227">DNA damage</keyword>
<evidence type="ECO:0000313" key="12">
    <source>
        <dbReference type="EMBL" id="KAH8522594.1"/>
    </source>
</evidence>
<dbReference type="PANTHER" id="PTHR12663">
    <property type="entry name" value="ANDROGEN INDUCED INHIBITOR OF PROLIFERATION AS3 / PDS5-RELATED"/>
    <property type="match status" value="1"/>
</dbReference>
<dbReference type="CDD" id="cd20404">
    <property type="entry name" value="Tudor_Agenet_AtEML-like"/>
    <property type="match status" value="1"/>
</dbReference>
<name>A0A8T2ZYF3_POPDE</name>
<evidence type="ECO:0000256" key="9">
    <source>
        <dbReference type="ARBA" id="ARBA00023306"/>
    </source>
</evidence>
<dbReference type="Proteomes" id="UP000807159">
    <property type="component" value="Chromosome 1"/>
</dbReference>
<evidence type="ECO:0000256" key="6">
    <source>
        <dbReference type="ARBA" id="ARBA00022776"/>
    </source>
</evidence>
<keyword evidence="8" id="KW-0539">Nucleus</keyword>
<sequence length="978" mass="108557">MPYSETELQERLKEAGKSLLNPPSSVDDLLDLLDKLERFLANVEQAPPRSMQDALLPTMKALISSALLRHSDEDVRFAVASCTSEITRITAPDAPYNDDQMKEIFQLTVASFEKLSQTSGHCYTKAVSILENVARVRSCLVMLDLELDELIIEMFQHFLKFIRSNHPKTVILAMETIMTLVIDESEEISAELLTLLLASVKKQNQSVSPIAWELGERVITNSAAKLKPYLKEAVQSTGILLDEYAPIVASIFQDESCTLEGDYSNRSGEHLGLSPNAACQGEIFEGKDVIPKSKASKGTASTRNARTVKKDNASKMLDPCSLTEHSKSTDAQDKAEPKVRLEKEPKTVPSKRGWKPNSLMNPEEGYDPWFNTGRKTTKLPREKRHDKGTDVLPSETPVSKKVALSLKHLSVTKPTGFTPKTGQISGSSSLSPQQRISAGSHPKSSRPKKKGISMNEDADPIPLSLSKSESLSAQVEEKSPEPDDIIWRKRSKETSDSEAKKQKHLRKVGLGSKITKKISLSSGHVVSAKKSVVLSEPEKKPHHQSIVIAVRRFNKHSSSVPTDTKKRRSLDGSSDEDVKEAFRDKLYRRLNHYTGRKLPGRNPKTKLKRKRTPRKEVSSETPDLSEQLVGSKIKVWWPMDKRFYEGVVDSYDPIKKKHRVLYADGDEEKLNLKRQRWELIKDDSFPVQEQEIDVPKAATSSDVLRKAKCETKSESRKRSKAVSSSKRSRAANISKTRARRSAYGAVPNEPIIVNKPADHDTSGSDSGSEDDGKNTPGQDSGSEDDGKNTSGPDSGSQDDGENFTFKLKIDNPLTDIKSKQAMPETVNPSDNGSPKAGTEYCSFNSEQTTSVGVTPSKDESSKGDDESHGSDGSNREQQGEDLGSTVFDVLSLKLLQQFLRGSFQKSSFAEVVDRVVYDLGHGVRVLGKFWIEVAGDAWLARLVRWRQPASHMKCTDFETRGDIVEIPFPVRTTSDLEI</sequence>
<organism evidence="12 13">
    <name type="scientific">Populus deltoides</name>
    <name type="common">Eastern poplar</name>
    <name type="synonym">Eastern cottonwood</name>
    <dbReference type="NCBI Taxonomy" id="3696"/>
    <lineage>
        <taxon>Eukaryota</taxon>
        <taxon>Viridiplantae</taxon>
        <taxon>Streptophyta</taxon>
        <taxon>Embryophyta</taxon>
        <taxon>Tracheophyta</taxon>
        <taxon>Spermatophyta</taxon>
        <taxon>Magnoliopsida</taxon>
        <taxon>eudicotyledons</taxon>
        <taxon>Gunneridae</taxon>
        <taxon>Pentapetalae</taxon>
        <taxon>rosids</taxon>
        <taxon>fabids</taxon>
        <taxon>Malpighiales</taxon>
        <taxon>Salicaceae</taxon>
        <taxon>Saliceae</taxon>
        <taxon>Populus</taxon>
    </lineage>
</organism>
<evidence type="ECO:0000256" key="3">
    <source>
        <dbReference type="ARBA" id="ARBA00022618"/>
    </source>
</evidence>
<dbReference type="PANTHER" id="PTHR12663:SF69">
    <property type="entry name" value="SISTER CHROMATID COHESION PROTEIN PDS5 HOMOLOG E"/>
    <property type="match status" value="1"/>
</dbReference>
<comment type="caution">
    <text evidence="12">The sequence shown here is derived from an EMBL/GenBank/DDBJ whole genome shotgun (WGS) entry which is preliminary data.</text>
</comment>
<comment type="function">
    <text evidence="10">Cohesin cofactor dispensable during the meiotic division but playing an important role in DNA repair by homologous recombination (HR) probably by helping SMC5/SMC6 complex. Regulator of sister chromatid cohesion in mitosis which may stabilize cohesin complex association with chromatin. May couple sister chromatid cohesion during mitosis to DNA replication. Cohesion ensures that chromosome partitioning is accurate in both meiotic and mitotic cells and plays an important role in DNA repair.</text>
</comment>
<keyword evidence="3" id="KW-0132">Cell division</keyword>
<dbReference type="GO" id="GO:0006281">
    <property type="term" value="P:DNA repair"/>
    <property type="evidence" value="ECO:0007669"/>
    <property type="project" value="UniProtKB-KW"/>
</dbReference>
<dbReference type="GO" id="GO:0035825">
    <property type="term" value="P:homologous recombination"/>
    <property type="evidence" value="ECO:0007669"/>
    <property type="project" value="UniProtKB-ARBA"/>
</dbReference>
<dbReference type="Pfam" id="PF20168">
    <property type="entry name" value="PDS5"/>
    <property type="match status" value="1"/>
</dbReference>
<keyword evidence="6" id="KW-0498">Mitosis</keyword>
<evidence type="ECO:0000256" key="5">
    <source>
        <dbReference type="ARBA" id="ARBA00022763"/>
    </source>
</evidence>
<dbReference type="GO" id="GO:0051301">
    <property type="term" value="P:cell division"/>
    <property type="evidence" value="ECO:0007669"/>
    <property type="project" value="UniProtKB-KW"/>
</dbReference>
<feature type="compositionally biased region" description="Polar residues" evidence="11">
    <location>
        <begin position="412"/>
        <end position="437"/>
    </location>
</feature>
<protein>
    <submittedName>
        <fullName evidence="12">Uncharacterized protein</fullName>
    </submittedName>
</protein>
<dbReference type="GO" id="GO:0007064">
    <property type="term" value="P:mitotic sister chromatid cohesion"/>
    <property type="evidence" value="ECO:0007669"/>
    <property type="project" value="InterPro"/>
</dbReference>
<proteinExistence type="inferred from homology"/>
<keyword evidence="7" id="KW-0234">DNA repair</keyword>
<evidence type="ECO:0000256" key="10">
    <source>
        <dbReference type="ARBA" id="ARBA00058864"/>
    </source>
</evidence>
<feature type="compositionally biased region" description="Basic and acidic residues" evidence="11">
    <location>
        <begin position="475"/>
        <end position="500"/>
    </location>
</feature>
<evidence type="ECO:0000256" key="8">
    <source>
        <dbReference type="ARBA" id="ARBA00023242"/>
    </source>
</evidence>
<feature type="region of interest" description="Disordered" evidence="11">
    <location>
        <begin position="412"/>
        <end position="626"/>
    </location>
</feature>
<dbReference type="Gene3D" id="2.30.30.140">
    <property type="match status" value="1"/>
</dbReference>
<dbReference type="GO" id="GO:0000785">
    <property type="term" value="C:chromatin"/>
    <property type="evidence" value="ECO:0007669"/>
    <property type="project" value="TreeGrafter"/>
</dbReference>
<evidence type="ECO:0000256" key="1">
    <source>
        <dbReference type="ARBA" id="ARBA00004123"/>
    </source>
</evidence>
<evidence type="ECO:0000256" key="7">
    <source>
        <dbReference type="ARBA" id="ARBA00023204"/>
    </source>
</evidence>
<dbReference type="SUPFAM" id="SSF48371">
    <property type="entry name" value="ARM repeat"/>
    <property type="match status" value="1"/>
</dbReference>
<dbReference type="AlphaFoldDB" id="A0A8T2ZYF3"/>
<feature type="compositionally biased region" description="Polar residues" evidence="11">
    <location>
        <begin position="841"/>
        <end position="853"/>
    </location>
</feature>
<accession>A0A8T2ZYF3</accession>
<gene>
    <name evidence="12" type="ORF">H0E87_003291</name>
</gene>
<dbReference type="EMBL" id="JACEGQ020000001">
    <property type="protein sequence ID" value="KAH8522594.1"/>
    <property type="molecule type" value="Genomic_DNA"/>
</dbReference>
<feature type="compositionally biased region" description="Basic residues" evidence="11">
    <location>
        <begin position="588"/>
        <end position="613"/>
    </location>
</feature>
<comment type="similarity">
    <text evidence="2">Belongs to the PDS5 family.</text>
</comment>
<dbReference type="InterPro" id="IPR016024">
    <property type="entry name" value="ARM-type_fold"/>
</dbReference>
<evidence type="ECO:0000256" key="2">
    <source>
        <dbReference type="ARBA" id="ARBA00006254"/>
    </source>
</evidence>
<evidence type="ECO:0000313" key="13">
    <source>
        <dbReference type="Proteomes" id="UP000807159"/>
    </source>
</evidence>
<feature type="compositionally biased region" description="Basic and acidic residues" evidence="11">
    <location>
        <begin position="324"/>
        <end position="346"/>
    </location>
</feature>